<keyword evidence="2 9" id="KW-0812">Transmembrane</keyword>
<keyword evidence="4" id="KW-0067">ATP-binding</keyword>
<dbReference type="PROSITE" id="PS50893">
    <property type="entry name" value="ABC_TRANSPORTER_2"/>
    <property type="match status" value="1"/>
</dbReference>
<dbReference type="SUPFAM" id="SSF52540">
    <property type="entry name" value="P-loop containing nucleoside triphosphate hydrolases"/>
    <property type="match status" value="1"/>
</dbReference>
<accession>A0ABY8UKM8</accession>
<sequence length="834" mass="90451">MDVWCGDVGDAVWVAKAINPCYFETIASGSLLLLGAALAIMQNTSSKAWASQHAAASKAGMLGRETGFLLASSALACMHAAYTLLAWLVLPQLPFHTAHHAALALLWLLVAGCCSRASRRHHAPMVWLRPLLLLALLLYVYSIYSTLVLYLHTQLFPPTYMKSLIWSCMMAAAATTLLLVVEVKQAAGARADGYAALPGDVEAAAAAAASEQGRTWTVLFLDACKYAWPTSPMLQFRVLLCVLLLAVMRVLNLAVPITYKKLVDQLAEATAAPQGMKPSFMKLLKPWELLYLAAIFFQGGAGGGITGFVNNARQWLWIPVSQDAYRRVSLAVFGHVLDLDLSFHLSRKTGEVTKVVDRGTAAIQNVLSTILFSIAPQIVDMLAAATYLAGALEPWVALIVFVTIGSYIPLTIFVTEWRGNFRRDMNKTENARSARVTDALLNWETVKYFTNEPLEQEKYGEAIDGYQSAEYRFLSSLNVLNVVQSGIMFVGISSGVMACTAGVAQGTMTVGDTVLFLTLMAQLYGPLNFFGTYYRVIQQYMIDMENLLQLLDTPGKVVDSPSATDLVLRDGAVEFRDVSFGYEAGLSVLKGVSFNVPGGSTVAFVGATGSGKSTLTRLLFRFFDVSGGAILVDGQDLRSITQASLRAVIGMVPQDCVLFNDTIRYNIRYGRIAASDKEIEEVADAACIHEPITTRFPKGYDTVVGERGLRLSGGEKQRVAFARALLKNPPLLVLDEATSALDTITEKKIQASLAGSRSNRTTFIVAHRLSTIADANLIVVLKEGLVAEMGSHNELLAADGLYAELWSKQAHKQEDAGSSSTSRPGSTVNLQELD</sequence>
<dbReference type="InterPro" id="IPR017871">
    <property type="entry name" value="ABC_transporter-like_CS"/>
</dbReference>
<dbReference type="SMART" id="SM00382">
    <property type="entry name" value="AAA"/>
    <property type="match status" value="1"/>
</dbReference>
<feature type="region of interest" description="Disordered" evidence="8">
    <location>
        <begin position="812"/>
        <end position="834"/>
    </location>
</feature>
<dbReference type="SUPFAM" id="SSF90123">
    <property type="entry name" value="ABC transporter transmembrane region"/>
    <property type="match status" value="1"/>
</dbReference>
<evidence type="ECO:0000256" key="1">
    <source>
        <dbReference type="ARBA" id="ARBA00004141"/>
    </source>
</evidence>
<evidence type="ECO:0000259" key="11">
    <source>
        <dbReference type="PROSITE" id="PS50929"/>
    </source>
</evidence>
<organism evidence="12 13">
    <name type="scientific">Tetradesmus obliquus</name>
    <name type="common">Green alga</name>
    <name type="synonym">Acutodesmus obliquus</name>
    <dbReference type="NCBI Taxonomy" id="3088"/>
    <lineage>
        <taxon>Eukaryota</taxon>
        <taxon>Viridiplantae</taxon>
        <taxon>Chlorophyta</taxon>
        <taxon>core chlorophytes</taxon>
        <taxon>Chlorophyceae</taxon>
        <taxon>CS clade</taxon>
        <taxon>Sphaeropleales</taxon>
        <taxon>Scenedesmaceae</taxon>
        <taxon>Tetradesmus</taxon>
    </lineage>
</organism>
<comment type="similarity">
    <text evidence="7">Belongs to the ABC transporter superfamily. ABCB family. Heavy Metal importer (TC 3.A.1.210) subfamily.</text>
</comment>
<dbReference type="Pfam" id="PF00664">
    <property type="entry name" value="ABC_membrane"/>
    <property type="match status" value="1"/>
</dbReference>
<dbReference type="InterPro" id="IPR003439">
    <property type="entry name" value="ABC_transporter-like_ATP-bd"/>
</dbReference>
<feature type="transmembrane region" description="Helical" evidence="9">
    <location>
        <begin position="479"/>
        <end position="503"/>
    </location>
</feature>
<feature type="transmembrane region" description="Helical" evidence="9">
    <location>
        <begin position="68"/>
        <end position="90"/>
    </location>
</feature>
<evidence type="ECO:0000256" key="3">
    <source>
        <dbReference type="ARBA" id="ARBA00022741"/>
    </source>
</evidence>
<dbReference type="Gene3D" id="3.40.50.300">
    <property type="entry name" value="P-loop containing nucleotide triphosphate hydrolases"/>
    <property type="match status" value="1"/>
</dbReference>
<evidence type="ECO:0000256" key="2">
    <source>
        <dbReference type="ARBA" id="ARBA00022692"/>
    </source>
</evidence>
<feature type="transmembrane region" description="Helical" evidence="9">
    <location>
        <begin position="395"/>
        <end position="415"/>
    </location>
</feature>
<evidence type="ECO:0000259" key="10">
    <source>
        <dbReference type="PROSITE" id="PS50893"/>
    </source>
</evidence>
<keyword evidence="13" id="KW-1185">Reference proteome</keyword>
<dbReference type="InterPro" id="IPR039421">
    <property type="entry name" value="Type_1_exporter"/>
</dbReference>
<dbReference type="PANTHER" id="PTHR24221:SF654">
    <property type="entry name" value="ATP-BINDING CASSETTE SUB-FAMILY B MEMBER 6"/>
    <property type="match status" value="1"/>
</dbReference>
<feature type="transmembrane region" description="Helical" evidence="9">
    <location>
        <begin position="22"/>
        <end position="41"/>
    </location>
</feature>
<evidence type="ECO:0000256" key="6">
    <source>
        <dbReference type="ARBA" id="ARBA00023136"/>
    </source>
</evidence>
<feature type="domain" description="ABC transmembrane type-1" evidence="11">
    <location>
        <begin position="239"/>
        <end position="539"/>
    </location>
</feature>
<dbReference type="InterPro" id="IPR011527">
    <property type="entry name" value="ABC1_TM_dom"/>
</dbReference>
<keyword evidence="5 9" id="KW-1133">Transmembrane helix</keyword>
<feature type="domain" description="ABC transporter" evidence="10">
    <location>
        <begin position="573"/>
        <end position="808"/>
    </location>
</feature>
<dbReference type="PROSITE" id="PS50929">
    <property type="entry name" value="ABC_TM1F"/>
    <property type="match status" value="1"/>
</dbReference>
<dbReference type="CDD" id="cd03253">
    <property type="entry name" value="ABCC_ATM1_transporter"/>
    <property type="match status" value="1"/>
</dbReference>
<evidence type="ECO:0000256" key="5">
    <source>
        <dbReference type="ARBA" id="ARBA00022989"/>
    </source>
</evidence>
<keyword evidence="6 9" id="KW-0472">Membrane</keyword>
<dbReference type="PANTHER" id="PTHR24221">
    <property type="entry name" value="ATP-BINDING CASSETTE SUB-FAMILY B"/>
    <property type="match status" value="1"/>
</dbReference>
<dbReference type="Gene3D" id="1.20.1560.10">
    <property type="entry name" value="ABC transporter type 1, transmembrane domain"/>
    <property type="match status" value="1"/>
</dbReference>
<evidence type="ECO:0000256" key="4">
    <source>
        <dbReference type="ARBA" id="ARBA00022840"/>
    </source>
</evidence>
<proteinExistence type="inferred from homology"/>
<keyword evidence="3" id="KW-0547">Nucleotide-binding</keyword>
<feature type="transmembrane region" description="Helical" evidence="9">
    <location>
        <begin position="289"/>
        <end position="309"/>
    </location>
</feature>
<dbReference type="InterPro" id="IPR036640">
    <property type="entry name" value="ABC1_TM_sf"/>
</dbReference>
<name>A0ABY8UKM8_TETOB</name>
<feature type="transmembrane region" description="Helical" evidence="9">
    <location>
        <begin position="163"/>
        <end position="181"/>
    </location>
</feature>
<evidence type="ECO:0000256" key="7">
    <source>
        <dbReference type="ARBA" id="ARBA00024363"/>
    </source>
</evidence>
<dbReference type="Proteomes" id="UP001244341">
    <property type="component" value="Chromosome 14b"/>
</dbReference>
<evidence type="ECO:0000313" key="13">
    <source>
        <dbReference type="Proteomes" id="UP001244341"/>
    </source>
</evidence>
<feature type="transmembrane region" description="Helical" evidence="9">
    <location>
        <begin position="238"/>
        <end position="259"/>
    </location>
</feature>
<dbReference type="PROSITE" id="PS00211">
    <property type="entry name" value="ABC_TRANSPORTER_1"/>
    <property type="match status" value="1"/>
</dbReference>
<comment type="subcellular location">
    <subcellularLocation>
        <location evidence="1">Membrane</location>
        <topology evidence="1">Multi-pass membrane protein</topology>
    </subcellularLocation>
</comment>
<evidence type="ECO:0000313" key="12">
    <source>
        <dbReference type="EMBL" id="WIA21925.1"/>
    </source>
</evidence>
<evidence type="ECO:0000256" key="9">
    <source>
        <dbReference type="SAM" id="Phobius"/>
    </source>
</evidence>
<dbReference type="CDD" id="cd18581">
    <property type="entry name" value="ABC_6TM_ABCB6"/>
    <property type="match status" value="1"/>
</dbReference>
<feature type="transmembrane region" description="Helical" evidence="9">
    <location>
        <begin position="515"/>
        <end position="534"/>
    </location>
</feature>
<dbReference type="InterPro" id="IPR027417">
    <property type="entry name" value="P-loop_NTPase"/>
</dbReference>
<gene>
    <name evidence="12" type="ORF">OEZ85_004292</name>
</gene>
<dbReference type="Pfam" id="PF00005">
    <property type="entry name" value="ABC_tran"/>
    <property type="match status" value="1"/>
</dbReference>
<feature type="compositionally biased region" description="Polar residues" evidence="8">
    <location>
        <begin position="816"/>
        <end position="834"/>
    </location>
</feature>
<feature type="transmembrane region" description="Helical" evidence="9">
    <location>
        <begin position="366"/>
        <end position="389"/>
    </location>
</feature>
<dbReference type="InterPro" id="IPR003593">
    <property type="entry name" value="AAA+_ATPase"/>
</dbReference>
<evidence type="ECO:0000256" key="8">
    <source>
        <dbReference type="SAM" id="MobiDB-lite"/>
    </source>
</evidence>
<dbReference type="EMBL" id="CP126221">
    <property type="protein sequence ID" value="WIA21925.1"/>
    <property type="molecule type" value="Genomic_DNA"/>
</dbReference>
<reference evidence="12 13" key="1">
    <citation type="submission" date="2023-05" db="EMBL/GenBank/DDBJ databases">
        <title>A 100% complete, gapless, phased diploid assembly of the Scenedesmus obliquus UTEX 3031 genome.</title>
        <authorList>
            <person name="Biondi T.C."/>
            <person name="Hanschen E.R."/>
            <person name="Kwon T."/>
            <person name="Eng W."/>
            <person name="Kruse C.P.S."/>
            <person name="Koehler S.I."/>
            <person name="Kunde Y."/>
            <person name="Gleasner C.D."/>
            <person name="You Mak K.T."/>
            <person name="Polle J."/>
            <person name="Hovde B.T."/>
            <person name="Starkenburg S.R."/>
        </authorList>
    </citation>
    <scope>NUCLEOTIDE SEQUENCE [LARGE SCALE GENOMIC DNA]</scope>
    <source>
        <strain evidence="12 13">DOE0152z</strain>
    </source>
</reference>
<feature type="transmembrane region" description="Helical" evidence="9">
    <location>
        <begin position="126"/>
        <end position="151"/>
    </location>
</feature>
<feature type="transmembrane region" description="Helical" evidence="9">
    <location>
        <begin position="96"/>
        <end position="114"/>
    </location>
</feature>
<protein>
    <submittedName>
        <fullName evidence="12">Uncharacterized protein</fullName>
    </submittedName>
</protein>